<dbReference type="EMBL" id="OZ034813">
    <property type="protein sequence ID" value="CAL1358177.1"/>
    <property type="molecule type" value="Genomic_DNA"/>
</dbReference>
<sequence>MEYLPGSKVRGKKKGVVEALRRDVELRANRGWYATEGRGGKRRQCRGETGRGVDAEGRGAAVAGSSIYYKKNVI</sequence>
<dbReference type="Proteomes" id="UP001497516">
    <property type="component" value="Chromosome 1"/>
</dbReference>
<organism evidence="1 2">
    <name type="scientific">Linum trigynum</name>
    <dbReference type="NCBI Taxonomy" id="586398"/>
    <lineage>
        <taxon>Eukaryota</taxon>
        <taxon>Viridiplantae</taxon>
        <taxon>Streptophyta</taxon>
        <taxon>Embryophyta</taxon>
        <taxon>Tracheophyta</taxon>
        <taxon>Spermatophyta</taxon>
        <taxon>Magnoliopsida</taxon>
        <taxon>eudicotyledons</taxon>
        <taxon>Gunneridae</taxon>
        <taxon>Pentapetalae</taxon>
        <taxon>rosids</taxon>
        <taxon>fabids</taxon>
        <taxon>Malpighiales</taxon>
        <taxon>Linaceae</taxon>
        <taxon>Linum</taxon>
    </lineage>
</organism>
<gene>
    <name evidence="1" type="ORF">LTRI10_LOCUS5752</name>
</gene>
<evidence type="ECO:0000313" key="2">
    <source>
        <dbReference type="Proteomes" id="UP001497516"/>
    </source>
</evidence>
<accession>A0AAV2CNY6</accession>
<reference evidence="1 2" key="1">
    <citation type="submission" date="2024-04" db="EMBL/GenBank/DDBJ databases">
        <authorList>
            <person name="Fracassetti M."/>
        </authorList>
    </citation>
    <scope>NUCLEOTIDE SEQUENCE [LARGE SCALE GENOMIC DNA]</scope>
</reference>
<name>A0AAV2CNY6_9ROSI</name>
<proteinExistence type="predicted"/>
<protein>
    <submittedName>
        <fullName evidence="1">Uncharacterized protein</fullName>
    </submittedName>
</protein>
<dbReference type="AlphaFoldDB" id="A0AAV2CNY6"/>
<keyword evidence="2" id="KW-1185">Reference proteome</keyword>
<evidence type="ECO:0000313" key="1">
    <source>
        <dbReference type="EMBL" id="CAL1358177.1"/>
    </source>
</evidence>